<evidence type="ECO:0000256" key="1">
    <source>
        <dbReference type="SAM" id="Phobius"/>
    </source>
</evidence>
<comment type="caution">
    <text evidence="2">The sequence shown here is derived from an EMBL/GenBank/DDBJ whole genome shotgun (WGS) entry which is preliminary data.</text>
</comment>
<reference evidence="2 3" key="1">
    <citation type="submission" date="2018-08" db="EMBL/GenBank/DDBJ databases">
        <title>A genome reference for cultivated species of the human gut microbiota.</title>
        <authorList>
            <person name="Zou Y."/>
            <person name="Xue W."/>
            <person name="Luo G."/>
        </authorList>
    </citation>
    <scope>NUCLEOTIDE SEQUENCE [LARGE SCALE GENOMIC DNA]</scope>
    <source>
        <strain evidence="2 3">TF06-40</strain>
    </source>
</reference>
<dbReference type="Proteomes" id="UP000261187">
    <property type="component" value="Unassembled WGS sequence"/>
</dbReference>
<dbReference type="AlphaFoldDB" id="A0AA92SVV6"/>
<evidence type="ECO:0000313" key="2">
    <source>
        <dbReference type="EMBL" id="RGL53535.1"/>
    </source>
</evidence>
<evidence type="ECO:0000313" key="3">
    <source>
        <dbReference type="Proteomes" id="UP000261187"/>
    </source>
</evidence>
<proteinExistence type="predicted"/>
<name>A0AA92SVV6_9BACT</name>
<feature type="transmembrane region" description="Helical" evidence="1">
    <location>
        <begin position="12"/>
        <end position="30"/>
    </location>
</feature>
<accession>A0AA92SVV6</accession>
<sequence>MFLKQPRIFEDYLYYGNYNFSYYSFFLRGYKGLKVVTICYYKYLYINIYNYIFIYTFLYLHFKSVIFGQNKTVITEIVICNRFFSGIEMHTFIAPKL</sequence>
<feature type="transmembrane region" description="Helical" evidence="1">
    <location>
        <begin position="42"/>
        <end position="62"/>
    </location>
</feature>
<keyword evidence="1" id="KW-1133">Transmembrane helix</keyword>
<keyword evidence="1" id="KW-0472">Membrane</keyword>
<organism evidence="2 3">
    <name type="scientific">Segatella copri</name>
    <dbReference type="NCBI Taxonomy" id="165179"/>
    <lineage>
        <taxon>Bacteria</taxon>
        <taxon>Pseudomonadati</taxon>
        <taxon>Bacteroidota</taxon>
        <taxon>Bacteroidia</taxon>
        <taxon>Bacteroidales</taxon>
        <taxon>Prevotellaceae</taxon>
        <taxon>Segatella</taxon>
    </lineage>
</organism>
<gene>
    <name evidence="2" type="ORF">DXC61_15220</name>
</gene>
<dbReference type="EMBL" id="QSSA01000067">
    <property type="protein sequence ID" value="RGL53535.1"/>
    <property type="molecule type" value="Genomic_DNA"/>
</dbReference>
<protein>
    <submittedName>
        <fullName evidence="2">Uncharacterized protein</fullName>
    </submittedName>
</protein>
<keyword evidence="1" id="KW-0812">Transmembrane</keyword>